<organism evidence="2 3">
    <name type="scientific">Drosophila kikkawai</name>
    <name type="common">Fruit fly</name>
    <dbReference type="NCBI Taxonomy" id="30033"/>
    <lineage>
        <taxon>Eukaryota</taxon>
        <taxon>Metazoa</taxon>
        <taxon>Ecdysozoa</taxon>
        <taxon>Arthropoda</taxon>
        <taxon>Hexapoda</taxon>
        <taxon>Insecta</taxon>
        <taxon>Pterygota</taxon>
        <taxon>Neoptera</taxon>
        <taxon>Endopterygota</taxon>
        <taxon>Diptera</taxon>
        <taxon>Brachycera</taxon>
        <taxon>Muscomorpha</taxon>
        <taxon>Ephydroidea</taxon>
        <taxon>Drosophilidae</taxon>
        <taxon>Drosophila</taxon>
        <taxon>Sophophora</taxon>
    </lineage>
</organism>
<dbReference type="GeneID" id="108075822"/>
<name>A0A6P4I4M6_DROKI</name>
<feature type="region of interest" description="Disordered" evidence="1">
    <location>
        <begin position="1"/>
        <end position="195"/>
    </location>
</feature>
<dbReference type="OrthoDB" id="10618899at2759"/>
<evidence type="ECO:0000313" key="2">
    <source>
        <dbReference type="Proteomes" id="UP001652661"/>
    </source>
</evidence>
<dbReference type="AlphaFoldDB" id="A0A6P4I4M6"/>
<reference evidence="3" key="2">
    <citation type="submission" date="2025-08" db="UniProtKB">
        <authorList>
            <consortium name="RefSeq"/>
        </authorList>
    </citation>
    <scope>IDENTIFICATION</scope>
    <source>
        <strain evidence="3">14028-0561.14</strain>
        <tissue evidence="3">Whole fly</tissue>
    </source>
</reference>
<feature type="compositionally biased region" description="Polar residues" evidence="1">
    <location>
        <begin position="1"/>
        <end position="11"/>
    </location>
</feature>
<dbReference type="RefSeq" id="XP_017023882.1">
    <property type="nucleotide sequence ID" value="XM_017168393.3"/>
</dbReference>
<proteinExistence type="predicted"/>
<evidence type="ECO:0000256" key="1">
    <source>
        <dbReference type="SAM" id="MobiDB-lite"/>
    </source>
</evidence>
<evidence type="ECO:0000313" key="3">
    <source>
        <dbReference type="RefSeq" id="XP_017023882.1"/>
    </source>
</evidence>
<feature type="compositionally biased region" description="Polar residues" evidence="1">
    <location>
        <begin position="23"/>
        <end position="66"/>
    </location>
</feature>
<feature type="compositionally biased region" description="Low complexity" evidence="1">
    <location>
        <begin position="163"/>
        <end position="185"/>
    </location>
</feature>
<keyword evidence="2" id="KW-1185">Reference proteome</keyword>
<protein>
    <submittedName>
        <fullName evidence="3">Serine/arginine repetitive matrix protein 1</fullName>
    </submittedName>
</protein>
<sequence length="381" mass="40903">MKPESNYNDETASGDAAHPIIEASSTGDAHPMATSTPGRMTTRMITKQNIKISPSSSPAIGNNKEQSPSTSPPTALTPTLNTASVANTSLPQRVPRSLQHIKGRCPVRTSSLEGARSPRGRPKKQVLKTQMTKSPKAEPESPKAEALKTKSESSKNATPKEQSPSTSPPAVVTPTTNTTGVANTSLAQRVPRSLRHIKGRCPVRTCSVEVARSPKEGPKNEVPKTQMTKSPKPEPEYPNVKSESPKAEAKASPTPKPEPDGTSRSQKRQHSPEDAISEQASTSAKATRANAEISPSPPLPYQLYQVNMHNCPVGLLILNSDQQIEPNGVTAANQSLENPFRFTEPTPAVIAINALETPPVENPYRSTTEPIPKTKNYCLIM</sequence>
<feature type="compositionally biased region" description="Low complexity" evidence="1">
    <location>
        <begin position="67"/>
        <end position="84"/>
    </location>
</feature>
<gene>
    <name evidence="3" type="primary">LOC108075822</name>
</gene>
<feature type="compositionally biased region" description="Basic and acidic residues" evidence="1">
    <location>
        <begin position="135"/>
        <end position="153"/>
    </location>
</feature>
<feature type="region of interest" description="Disordered" evidence="1">
    <location>
        <begin position="212"/>
        <end position="294"/>
    </location>
</feature>
<dbReference type="Proteomes" id="UP001652661">
    <property type="component" value="Chromosome 2L"/>
</dbReference>
<reference evidence="2" key="1">
    <citation type="submission" date="2025-05" db="UniProtKB">
        <authorList>
            <consortium name="RefSeq"/>
        </authorList>
    </citation>
    <scope>NUCLEOTIDE SEQUENCE [LARGE SCALE GENOMIC DNA]</scope>
    <source>
        <strain evidence="2">14028-0561.14</strain>
    </source>
</reference>
<feature type="compositionally biased region" description="Basic and acidic residues" evidence="1">
    <location>
        <begin position="212"/>
        <end position="222"/>
    </location>
</feature>
<accession>A0A6P4I4M6</accession>